<comment type="caution">
    <text evidence="4">The sequence shown here is derived from an EMBL/GenBank/DDBJ whole genome shotgun (WGS) entry which is preliminary data.</text>
</comment>
<dbReference type="PANTHER" id="PTHR18460:SF3">
    <property type="entry name" value="TELO2-INTERACTING PROTEIN 1 HOMOLOG"/>
    <property type="match status" value="1"/>
</dbReference>
<evidence type="ECO:0000259" key="3">
    <source>
        <dbReference type="Pfam" id="PF24181"/>
    </source>
</evidence>
<keyword evidence="5" id="KW-1185">Reference proteome</keyword>
<dbReference type="Gene3D" id="1.25.10.10">
    <property type="entry name" value="Leucine-rich Repeat Variant"/>
    <property type="match status" value="1"/>
</dbReference>
<organism evidence="4 5">
    <name type="scientific">Filobasidium floriforme</name>
    <dbReference type="NCBI Taxonomy" id="5210"/>
    <lineage>
        <taxon>Eukaryota</taxon>
        <taxon>Fungi</taxon>
        <taxon>Dikarya</taxon>
        <taxon>Basidiomycota</taxon>
        <taxon>Agaricomycotina</taxon>
        <taxon>Tremellomycetes</taxon>
        <taxon>Filobasidiales</taxon>
        <taxon>Filobasidiaceae</taxon>
        <taxon>Filobasidium</taxon>
    </lineage>
</organism>
<feature type="region of interest" description="Disordered" evidence="1">
    <location>
        <begin position="1026"/>
        <end position="1072"/>
    </location>
</feature>
<dbReference type="InterPro" id="IPR049362">
    <property type="entry name" value="TTI1_rpt"/>
</dbReference>
<feature type="domain" description="TTI1 C-terminal TPR" evidence="3">
    <location>
        <begin position="972"/>
        <end position="1267"/>
    </location>
</feature>
<feature type="compositionally biased region" description="Polar residues" evidence="1">
    <location>
        <begin position="18"/>
        <end position="33"/>
    </location>
</feature>
<sequence>MPIRVPTSGMIGGGPAMSSPSSTSGLFGPRSEQSSQADILKKEAFRLLKPKCVPLMAIHAFNPSTYQHDLALLNDLHTTLHLIPDEAYVPSIINYTIFPLTHLLQRNNPISSEEAGNTKGRIPDRILERLFECLTFLMERWKRTPNGIDLNMWEQLWTLSALLIGGPLQRLDPRRMRSSGSTGDGKQDKGKGRALSEESKLAVLGLMKALLEPISEDIQQNLEDGSDDEDDGATFLPLGKRTHPTSSHLDRLYNSKILPPILFHTISSLLDISLPPTADSQPIIPIESLKILTHLVEVYMKDKIEMLASVLPGMVSNSIKILNNGPGPGSSTSGGAGGKQVKEKVSIGTIGLLKAVLVGTLGDEVLVRKEVLKRKVTSLDELVEEINLNAGGVEGIDDSSENGTLKVSTTDTTAAGIPKAAPERPEPFPALTAQYLEFTSAQLSTSFKVVLPALRTHTSPLVRVEFVNLCQALLVDCHRSLHNLQAALLEVLLQATMDEHDQVSWKARRVLNSLIGVSILETALDTDVVGEIRSRLREIANKTLAGFPRAIMSQSEAKALEATRIITALSRLVANVDRNFNSAADSDSASSSGFKLFHDLLGPNSGMQRWVWPLLTCLELGRAKELAVPGAGYAERAWAMARLGSSYQHLKIEGARWTNASADAEQGIAPGQASGPEFPELFLKRVESPVQLKAIGEMFGSLGEAAGLDALNAVEQFVAIAKAKKGSTDVPKAASALWAAERIMAGLITSKHIDDKRLRKEARSIVRTLIMFDDEEEEMEEPQHDEQQESVSDELMVVEKKQGINALTNLLKRDHRGNQTRERENRTLHIKTHRELVTALSLSLMSVCARILGSSFRPMLLNTLYIVLSHLGSPVAFIRGYAEIALMRIAYDIGYASPQNMIIDNVDYVINVVSQRMTYQRLSPLAPMVLISMIRLVGEPIVPLVQDIVDDIFDCLDDYHGYELLASTMLAVLDTLMRAMTNETDLAEWTPPVSTSKRLRPGPDPARDFEAFAEWYRGRATRAAEAVDDLIESTPREAWKREGQGEDGDENGDDPDDPPENAGDEPEIPPTRTQEVCKRMMEKDVYFMTHSSPFVRARVLTLFTNGIPVLMTGNRESDLLPLVNTAWPYILNRLQDKEPYVVTEAAVLLEALAKWVGDFMSRRILDNAWPILKKILATQKRLDDQSALLRRGQGGVSTSHTVSHRLHLAIINTMRYIVKEVPVADSVIWETIMLFRPFLDVRVHQEQQDAAVQLYRMLVNRDENAVWVVLSGTVGEIADSKGRLAYLRQPGLNIHDNKRLVFGRTQ</sequence>
<proteinExistence type="predicted"/>
<evidence type="ECO:0000259" key="2">
    <source>
        <dbReference type="Pfam" id="PF24173"/>
    </source>
</evidence>
<feature type="region of interest" description="Disordered" evidence="1">
    <location>
        <begin position="173"/>
        <end position="196"/>
    </location>
</feature>
<gene>
    <name evidence="4" type="ORF">FFLO_07017</name>
</gene>
<dbReference type="Proteomes" id="UP000812966">
    <property type="component" value="Unassembled WGS sequence"/>
</dbReference>
<dbReference type="InterPro" id="IPR057566">
    <property type="entry name" value="TPR_TTI1_N"/>
</dbReference>
<feature type="region of interest" description="Disordered" evidence="1">
    <location>
        <begin position="221"/>
        <end position="241"/>
    </location>
</feature>
<dbReference type="EMBL" id="JABELV010000314">
    <property type="protein sequence ID" value="KAG7527355.1"/>
    <property type="molecule type" value="Genomic_DNA"/>
</dbReference>
<protein>
    <submittedName>
        <fullName evidence="4">Uncharacterized protein</fullName>
    </submittedName>
</protein>
<accession>A0A8K0JG74</accession>
<reference evidence="4" key="1">
    <citation type="submission" date="2020-04" db="EMBL/GenBank/DDBJ databases">
        <title>Analysis of mating type loci in Filobasidium floriforme.</title>
        <authorList>
            <person name="Nowrousian M."/>
        </authorList>
    </citation>
    <scope>NUCLEOTIDE SEQUENCE</scope>
    <source>
        <strain evidence="4">CBS 6242</strain>
    </source>
</reference>
<dbReference type="PANTHER" id="PTHR18460">
    <property type="entry name" value="TEL2 INTERACTING PROTEIN 1 TTI1 FAMILY MEMBER"/>
    <property type="match status" value="1"/>
</dbReference>
<feature type="compositionally biased region" description="Basic and acidic residues" evidence="1">
    <location>
        <begin position="1034"/>
        <end position="1044"/>
    </location>
</feature>
<feature type="region of interest" description="Disordered" evidence="1">
    <location>
        <begin position="1"/>
        <end position="33"/>
    </location>
</feature>
<dbReference type="GO" id="GO:0005737">
    <property type="term" value="C:cytoplasm"/>
    <property type="evidence" value="ECO:0007669"/>
    <property type="project" value="TreeGrafter"/>
</dbReference>
<name>A0A8K0JG74_9TREE</name>
<dbReference type="InterPro" id="IPR011989">
    <property type="entry name" value="ARM-like"/>
</dbReference>
<dbReference type="Pfam" id="PF24173">
    <property type="entry name" value="TPR_TTI1_N"/>
    <property type="match status" value="2"/>
</dbReference>
<dbReference type="SUPFAM" id="SSF48371">
    <property type="entry name" value="ARM repeat"/>
    <property type="match status" value="1"/>
</dbReference>
<feature type="domain" description="TTI1 N-terminal TPR" evidence="2">
    <location>
        <begin position="45"/>
        <end position="222"/>
    </location>
</feature>
<dbReference type="Pfam" id="PF21547">
    <property type="entry name" value="TTI1"/>
    <property type="match status" value="1"/>
</dbReference>
<dbReference type="InterPro" id="IPR016024">
    <property type="entry name" value="ARM-type_fold"/>
</dbReference>
<feature type="domain" description="TTI1 N-terminal TPR" evidence="2">
    <location>
        <begin position="247"/>
        <end position="499"/>
    </location>
</feature>
<feature type="compositionally biased region" description="Acidic residues" evidence="1">
    <location>
        <begin position="1045"/>
        <end position="1067"/>
    </location>
</feature>
<evidence type="ECO:0000313" key="5">
    <source>
        <dbReference type="Proteomes" id="UP000812966"/>
    </source>
</evidence>
<dbReference type="InterPro" id="IPR052587">
    <property type="entry name" value="TELO2-interacting_protein_1"/>
</dbReference>
<feature type="compositionally biased region" description="Basic and acidic residues" evidence="1">
    <location>
        <begin position="185"/>
        <end position="196"/>
    </location>
</feature>
<evidence type="ECO:0000256" key="1">
    <source>
        <dbReference type="SAM" id="MobiDB-lite"/>
    </source>
</evidence>
<dbReference type="Pfam" id="PF24181">
    <property type="entry name" value="TPR_TTI1_C"/>
    <property type="match status" value="1"/>
</dbReference>
<evidence type="ECO:0000313" key="4">
    <source>
        <dbReference type="EMBL" id="KAG7527355.1"/>
    </source>
</evidence>
<dbReference type="InterPro" id="IPR057567">
    <property type="entry name" value="TPR_TTI1_C"/>
</dbReference>